<comment type="caution">
    <text evidence="4">The sequence shown here is derived from an EMBL/GenBank/DDBJ whole genome shotgun (WGS) entry which is preliminary data.</text>
</comment>
<gene>
    <name evidence="4" type="ORF">IV38_GL001045</name>
</gene>
<dbReference type="Proteomes" id="UP000051751">
    <property type="component" value="Unassembled WGS sequence"/>
</dbReference>
<dbReference type="Gene3D" id="3.40.50.2000">
    <property type="entry name" value="Glycogen Phosphorylase B"/>
    <property type="match status" value="3"/>
</dbReference>
<dbReference type="RefSeq" id="WP_057769002.1">
    <property type="nucleotide sequence ID" value="NZ_JQAT01000002.1"/>
</dbReference>
<reference evidence="4 5" key="1">
    <citation type="journal article" date="2015" name="Genome Announc.">
        <title>Expanding the biotechnology potential of lactobacilli through comparative genomics of 213 strains and associated genera.</title>
        <authorList>
            <person name="Sun Z."/>
            <person name="Harris H.M."/>
            <person name="McCann A."/>
            <person name="Guo C."/>
            <person name="Argimon S."/>
            <person name="Zhang W."/>
            <person name="Yang X."/>
            <person name="Jeffery I.B."/>
            <person name="Cooney J.C."/>
            <person name="Kagawa T.F."/>
            <person name="Liu W."/>
            <person name="Song Y."/>
            <person name="Salvetti E."/>
            <person name="Wrobel A."/>
            <person name="Rasinkangas P."/>
            <person name="Parkhill J."/>
            <person name="Rea M.C."/>
            <person name="O'Sullivan O."/>
            <person name="Ritari J."/>
            <person name="Douillard F.P."/>
            <person name="Paul Ross R."/>
            <person name="Yang R."/>
            <person name="Briner A.E."/>
            <person name="Felis G.E."/>
            <person name="de Vos W.M."/>
            <person name="Barrangou R."/>
            <person name="Klaenhammer T.R."/>
            <person name="Caufield P.W."/>
            <person name="Cui Y."/>
            <person name="Zhang H."/>
            <person name="O'Toole P.W."/>
        </authorList>
    </citation>
    <scope>NUCLEOTIDE SEQUENCE [LARGE SCALE GENOMIC DNA]</scope>
    <source>
        <strain evidence="4 5">ATCC BAA-66</strain>
    </source>
</reference>
<dbReference type="PANTHER" id="PTHR12526:SF629">
    <property type="entry name" value="TEICHURONIC ACID BIOSYNTHESIS GLYCOSYLTRANSFERASE TUAH-RELATED"/>
    <property type="match status" value="1"/>
</dbReference>
<evidence type="ECO:0000313" key="4">
    <source>
        <dbReference type="EMBL" id="KRN28838.1"/>
    </source>
</evidence>
<dbReference type="OrthoDB" id="570545at2"/>
<dbReference type="InterPro" id="IPR001296">
    <property type="entry name" value="Glyco_trans_1"/>
</dbReference>
<feature type="domain" description="Glycosyl transferase family 1" evidence="3">
    <location>
        <begin position="335"/>
        <end position="492"/>
    </location>
</feature>
<dbReference type="AlphaFoldDB" id="A0A0R2FM55"/>
<sequence length="529" mass="60854">MIFFINSTLQANKSGIEHAEIKRLRLFNHHNTDVRMIFRDWNPSLHIATAAAGIEDRQVLNMFDYFQDTLAMPQQALHVDDISFGVPHVRYEDDAAQNRYLVTAQNGQLVARVNYRGADRQVWSTELFDGYNNLYRVDNYDARGFKTLVQYYTPDNKVGTEAWLDRQGQVVLETFHKYDMQQEWQQAGWRLRDRRDGKTYQFDTIEHLTLHFLDDVNAEFWSNERPNVFILDRAHIADWGFLHLKKPAYTAFHLHNSQAGNAQEPLHSILNNNYEFSMNAIDGYDCVISATQRQTNDVEARFHPHTKLFTIPVGIVPDSLLNAPRIPVKDRQFGKMVVFARVAWEKHLDDLCRAIAIVKKAVPEVSLDIYGYADSSDNYRARRAVEAVIKENQLEDTVTLKGYTTNIDEIENQAMMYGLTSRMEGFNLAIMEAISHGLISFSYDVNYGPNEIVQDGVNGNVVPYEDYQEMARDIIKVLKNPQLAQKYSTGAYDSSERYSEANVWQDWTNLLADAKRVWPAKLAAAGLEA</sequence>
<dbReference type="SUPFAM" id="SSF53756">
    <property type="entry name" value="UDP-Glycosyltransferase/glycogen phosphorylase"/>
    <property type="match status" value="1"/>
</dbReference>
<accession>A0A0R2FM55</accession>
<dbReference type="GO" id="GO:0016757">
    <property type="term" value="F:glycosyltransferase activity"/>
    <property type="evidence" value="ECO:0007669"/>
    <property type="project" value="UniProtKB-KW"/>
</dbReference>
<dbReference type="PANTHER" id="PTHR12526">
    <property type="entry name" value="GLYCOSYLTRANSFERASE"/>
    <property type="match status" value="1"/>
</dbReference>
<dbReference type="Pfam" id="PF00534">
    <property type="entry name" value="Glycos_transf_1"/>
    <property type="match status" value="1"/>
</dbReference>
<organism evidence="4 5">
    <name type="scientific">Lactobacillus selangorensis</name>
    <dbReference type="NCBI Taxonomy" id="81857"/>
    <lineage>
        <taxon>Bacteria</taxon>
        <taxon>Bacillati</taxon>
        <taxon>Bacillota</taxon>
        <taxon>Bacilli</taxon>
        <taxon>Lactobacillales</taxon>
        <taxon>Lactobacillaceae</taxon>
        <taxon>Lactobacillus</taxon>
    </lineage>
</organism>
<keyword evidence="2 4" id="KW-0808">Transferase</keyword>
<keyword evidence="1" id="KW-0328">Glycosyltransferase</keyword>
<evidence type="ECO:0000313" key="5">
    <source>
        <dbReference type="Proteomes" id="UP000051751"/>
    </source>
</evidence>
<dbReference type="EMBL" id="JQAT01000002">
    <property type="protein sequence ID" value="KRN28838.1"/>
    <property type="molecule type" value="Genomic_DNA"/>
</dbReference>
<evidence type="ECO:0000256" key="1">
    <source>
        <dbReference type="ARBA" id="ARBA00022676"/>
    </source>
</evidence>
<dbReference type="PATRIC" id="fig|81857.3.peg.1051"/>
<evidence type="ECO:0000259" key="3">
    <source>
        <dbReference type="Pfam" id="PF00534"/>
    </source>
</evidence>
<name>A0A0R2FM55_9LACO</name>
<proteinExistence type="predicted"/>
<evidence type="ECO:0000256" key="2">
    <source>
        <dbReference type="ARBA" id="ARBA00022679"/>
    </source>
</evidence>
<protein>
    <submittedName>
        <fullName evidence="4">Glycosyltransferase</fullName>
    </submittedName>
</protein>